<evidence type="ECO:0000256" key="4">
    <source>
        <dbReference type="SAM" id="Phobius"/>
    </source>
</evidence>
<name>A0A1C3EAF6_9PLAN</name>
<keyword evidence="7" id="KW-1185">Reference proteome</keyword>
<evidence type="ECO:0000256" key="2">
    <source>
        <dbReference type="ARBA" id="ARBA00009348"/>
    </source>
</evidence>
<dbReference type="GO" id="GO:0006689">
    <property type="term" value="P:ganglioside catabolic process"/>
    <property type="evidence" value="ECO:0007669"/>
    <property type="project" value="TreeGrafter"/>
</dbReference>
<dbReference type="InterPro" id="IPR036278">
    <property type="entry name" value="Sialidase_sf"/>
</dbReference>
<dbReference type="InterPro" id="IPR026856">
    <property type="entry name" value="Sialidase_fam"/>
</dbReference>
<keyword evidence="4" id="KW-0472">Membrane</keyword>
<dbReference type="GO" id="GO:0004308">
    <property type="term" value="F:exo-alpha-sialidase activity"/>
    <property type="evidence" value="ECO:0007669"/>
    <property type="project" value="UniProtKB-EC"/>
</dbReference>
<accession>A0A1C3EAF6</accession>
<dbReference type="OrthoDB" id="7294637at2"/>
<dbReference type="STRING" id="1841610.A6X21_06150"/>
<feature type="domain" description="Sialidase" evidence="5">
    <location>
        <begin position="107"/>
        <end position="388"/>
    </location>
</feature>
<evidence type="ECO:0000256" key="3">
    <source>
        <dbReference type="ARBA" id="ARBA00012733"/>
    </source>
</evidence>
<dbReference type="EMBL" id="LYDR01000113">
    <property type="protein sequence ID" value="ODA30199.1"/>
    <property type="molecule type" value="Genomic_DNA"/>
</dbReference>
<sequence length="425" mass="46079">MNSLVINSLKTSFLAWCHSWVGTITVTPCIVWILALIALITPGRFSTAQENPAPLLKADEQLFRTVIRRQGDDGIHTYRIPGLATSNKGTLLAVFDNRHKSAVDLPGDIDVGLLRSTDGGQTWGPLQTIMDYDKTAPNSAGNGVGDPAILVDRETGEIFVTALWSFGKRAWHGSGPGLSPEETGQLVISSSKDDGLTWSTPVSMTSQVKQSAWRLLFQGPGAGIQLQNGTLVFAAQYKGADNVVHACLLWSNDHGQNWHLTPPAVANQPATSEAQVAEAADGTLLFTMRNESQRGQRLWSRFTPGKNSLADGTWSAPYSQLPDPTCMASIVRHPSGALLFANPASSQKRANMTVRISEDLGKSWSEGRLIDSRPSAYSCLTVLANGEIGLLYECGDRHAYETLTFARFPLDWLKTSENSTNPCPE</sequence>
<dbReference type="PANTHER" id="PTHR10628:SF30">
    <property type="entry name" value="EXO-ALPHA-SIALIDASE"/>
    <property type="match status" value="1"/>
</dbReference>
<protein>
    <recommendedName>
        <fullName evidence="3">exo-alpha-sialidase</fullName>
        <ecNumber evidence="3">3.2.1.18</ecNumber>
    </recommendedName>
</protein>
<dbReference type="EC" id="3.2.1.18" evidence="3"/>
<dbReference type="InterPro" id="IPR011040">
    <property type="entry name" value="Sialidase"/>
</dbReference>
<dbReference type="SUPFAM" id="SSF50939">
    <property type="entry name" value="Sialidases"/>
    <property type="match status" value="1"/>
</dbReference>
<organism evidence="6 7">
    <name type="scientific">Planctopirus hydrillae</name>
    <dbReference type="NCBI Taxonomy" id="1841610"/>
    <lineage>
        <taxon>Bacteria</taxon>
        <taxon>Pseudomonadati</taxon>
        <taxon>Planctomycetota</taxon>
        <taxon>Planctomycetia</taxon>
        <taxon>Planctomycetales</taxon>
        <taxon>Planctomycetaceae</taxon>
        <taxon>Planctopirus</taxon>
    </lineage>
</organism>
<dbReference type="Gene3D" id="2.120.10.10">
    <property type="match status" value="1"/>
</dbReference>
<dbReference type="GO" id="GO:0016020">
    <property type="term" value="C:membrane"/>
    <property type="evidence" value="ECO:0007669"/>
    <property type="project" value="TreeGrafter"/>
</dbReference>
<evidence type="ECO:0000313" key="6">
    <source>
        <dbReference type="EMBL" id="ODA30199.1"/>
    </source>
</evidence>
<dbReference type="GO" id="GO:0005737">
    <property type="term" value="C:cytoplasm"/>
    <property type="evidence" value="ECO:0007669"/>
    <property type="project" value="TreeGrafter"/>
</dbReference>
<dbReference type="AlphaFoldDB" id="A0A1C3EAF6"/>
<keyword evidence="4" id="KW-1133">Transmembrane helix</keyword>
<comment type="caution">
    <text evidence="6">The sequence shown here is derived from an EMBL/GenBank/DDBJ whole genome shotgun (WGS) entry which is preliminary data.</text>
</comment>
<dbReference type="PANTHER" id="PTHR10628">
    <property type="entry name" value="SIALIDASE"/>
    <property type="match status" value="1"/>
</dbReference>
<gene>
    <name evidence="6" type="ORF">A6X21_06150</name>
</gene>
<proteinExistence type="inferred from homology"/>
<reference evidence="6 7" key="1">
    <citation type="submission" date="2016-05" db="EMBL/GenBank/DDBJ databases">
        <title>Genomic and physiological characterization of Planctopirus sp. isolated from fresh water lake.</title>
        <authorList>
            <person name="Subhash Y."/>
            <person name="Ramana C."/>
        </authorList>
    </citation>
    <scope>NUCLEOTIDE SEQUENCE [LARGE SCALE GENOMIC DNA]</scope>
    <source>
        <strain evidence="6 7">JC280</strain>
    </source>
</reference>
<dbReference type="GO" id="GO:0009313">
    <property type="term" value="P:oligosaccharide catabolic process"/>
    <property type="evidence" value="ECO:0007669"/>
    <property type="project" value="TreeGrafter"/>
</dbReference>
<evidence type="ECO:0000313" key="7">
    <source>
        <dbReference type="Proteomes" id="UP000094828"/>
    </source>
</evidence>
<evidence type="ECO:0000256" key="1">
    <source>
        <dbReference type="ARBA" id="ARBA00000427"/>
    </source>
</evidence>
<evidence type="ECO:0000259" key="5">
    <source>
        <dbReference type="Pfam" id="PF13088"/>
    </source>
</evidence>
<comment type="similarity">
    <text evidence="2">Belongs to the glycosyl hydrolase 33 family.</text>
</comment>
<dbReference type="CDD" id="cd15482">
    <property type="entry name" value="Sialidase_non-viral"/>
    <property type="match status" value="1"/>
</dbReference>
<dbReference type="RefSeq" id="WP_068848741.1">
    <property type="nucleotide sequence ID" value="NZ_LYDR01000113.1"/>
</dbReference>
<dbReference type="Pfam" id="PF13088">
    <property type="entry name" value="BNR_2"/>
    <property type="match status" value="1"/>
</dbReference>
<feature type="transmembrane region" description="Helical" evidence="4">
    <location>
        <begin position="20"/>
        <end position="40"/>
    </location>
</feature>
<dbReference type="Proteomes" id="UP000094828">
    <property type="component" value="Unassembled WGS sequence"/>
</dbReference>
<keyword evidence="4" id="KW-0812">Transmembrane</keyword>
<comment type="catalytic activity">
    <reaction evidence="1">
        <text>Hydrolysis of alpha-(2-&gt;3)-, alpha-(2-&gt;6)-, alpha-(2-&gt;8)- glycosidic linkages of terminal sialic acid residues in oligosaccharides, glycoproteins, glycolipids, colominic acid and synthetic substrates.</text>
        <dbReference type="EC" id="3.2.1.18"/>
    </reaction>
</comment>